<name>A0ABU7W0J9_9BACL</name>
<reference evidence="1 2" key="1">
    <citation type="submission" date="2024-02" db="EMBL/GenBank/DDBJ databases">
        <title>A nitrogen-fixing paenibacillus bacterium.</title>
        <authorList>
            <person name="Zhang W.L."/>
            <person name="Chen S.F."/>
        </authorList>
    </citation>
    <scope>NUCLEOTIDE SEQUENCE [LARGE SCALE GENOMIC DNA]</scope>
    <source>
        <strain evidence="1 2">M1</strain>
    </source>
</reference>
<dbReference type="RefSeq" id="WP_331849362.1">
    <property type="nucleotide sequence ID" value="NZ_JAZHPZ010000027.1"/>
</dbReference>
<sequence>MDSLLVEEYRGGMLECVHRGHICVVDEKGRVVKFAGQPDYRVFTRSAAKPIQAIPGIRAGMAEKYGFSDAEIAIMAASHRAEDVHVGTLENMIGKTGLAEDDLVCAPSLPLDEDAMEHLLSQGGERRRLYHNCSGKHLGVLAYSKMSGYPLDSYSDPSHPVQREILDTLGYLADYPVEDIERAIDGCGFPVFNLPLSALATAYMKLACPDRIDDPATAKAATAITGAMNRYPQLVSGSGRLDTLLLEDGNLVAKGGFKGVYAFGMRKERLGIAFKVLDGSEEEWGMITLEILTQLGYDNEDTLNRLRSAFDPAIRNDEGWEVGFSKPAFKLESAE</sequence>
<comment type="caution">
    <text evidence="1">The sequence shown here is derived from an EMBL/GenBank/DDBJ whole genome shotgun (WGS) entry which is preliminary data.</text>
</comment>
<dbReference type="InterPro" id="IPR010349">
    <property type="entry name" value="Asparaginase_II"/>
</dbReference>
<evidence type="ECO:0000313" key="1">
    <source>
        <dbReference type="EMBL" id="MEF2969270.1"/>
    </source>
</evidence>
<proteinExistence type="predicted"/>
<gene>
    <name evidence="1" type="ORF">V3851_26205</name>
</gene>
<protein>
    <submittedName>
        <fullName evidence="1">Asparaginase</fullName>
    </submittedName>
</protein>
<accession>A0ABU7W0J9</accession>
<dbReference type="EMBL" id="JAZHPZ010000027">
    <property type="protein sequence ID" value="MEF2969270.1"/>
    <property type="molecule type" value="Genomic_DNA"/>
</dbReference>
<dbReference type="PANTHER" id="PTHR42110">
    <property type="entry name" value="L-ASPARAGINASE, PUTATIVE (AFU_ORTHOLOGUE AFUA_3G11890)-RELATED"/>
    <property type="match status" value="1"/>
</dbReference>
<dbReference type="Pfam" id="PF06089">
    <property type="entry name" value="Asparaginase_II"/>
    <property type="match status" value="1"/>
</dbReference>
<dbReference type="Proteomes" id="UP001306950">
    <property type="component" value="Unassembled WGS sequence"/>
</dbReference>
<keyword evidence="2" id="KW-1185">Reference proteome</keyword>
<organism evidence="1 2">
    <name type="scientific">Paenibacillus haidiansis</name>
    <dbReference type="NCBI Taxonomy" id="1574488"/>
    <lineage>
        <taxon>Bacteria</taxon>
        <taxon>Bacillati</taxon>
        <taxon>Bacillota</taxon>
        <taxon>Bacilli</taxon>
        <taxon>Bacillales</taxon>
        <taxon>Paenibacillaceae</taxon>
        <taxon>Paenibacillus</taxon>
    </lineage>
</organism>
<dbReference type="PANTHER" id="PTHR42110:SF1">
    <property type="entry name" value="L-ASPARAGINASE, PUTATIVE (AFU_ORTHOLOGUE AFUA_3G11890)-RELATED"/>
    <property type="match status" value="1"/>
</dbReference>
<evidence type="ECO:0000313" key="2">
    <source>
        <dbReference type="Proteomes" id="UP001306950"/>
    </source>
</evidence>